<protein>
    <submittedName>
        <fullName evidence="4">PDZ domain-containing protein</fullName>
    </submittedName>
</protein>
<dbReference type="GO" id="GO:0005794">
    <property type="term" value="C:Golgi apparatus"/>
    <property type="evidence" value="ECO:0007669"/>
    <property type="project" value="InterPro"/>
</dbReference>
<name>A0A1I7T6Z9_9PELO</name>
<dbReference type="InterPro" id="IPR038879">
    <property type="entry name" value="GOPC"/>
</dbReference>
<dbReference type="Pfam" id="PF00595">
    <property type="entry name" value="PDZ"/>
    <property type="match status" value="1"/>
</dbReference>
<dbReference type="CDD" id="cd00136">
    <property type="entry name" value="PDZ_canonical"/>
    <property type="match status" value="1"/>
</dbReference>
<dbReference type="InterPro" id="IPR036034">
    <property type="entry name" value="PDZ_sf"/>
</dbReference>
<dbReference type="AlphaFoldDB" id="A0A1I7T6Z9"/>
<dbReference type="WBParaSite" id="Csp11.Scaffold525.g3022.t1">
    <property type="protein sequence ID" value="Csp11.Scaffold525.g3022.t1"/>
    <property type="gene ID" value="Csp11.Scaffold525.g3022"/>
</dbReference>
<dbReference type="PROSITE" id="PS50106">
    <property type="entry name" value="PDZ"/>
    <property type="match status" value="1"/>
</dbReference>
<dbReference type="GO" id="GO:0030140">
    <property type="term" value="C:trans-Golgi network transport vesicle"/>
    <property type="evidence" value="ECO:0007669"/>
    <property type="project" value="TreeGrafter"/>
</dbReference>
<reference evidence="4" key="1">
    <citation type="submission" date="2016-11" db="UniProtKB">
        <authorList>
            <consortium name="WormBaseParasite"/>
        </authorList>
    </citation>
    <scope>IDENTIFICATION</scope>
</reference>
<keyword evidence="1" id="KW-0175">Coiled coil</keyword>
<dbReference type="PANTHER" id="PTHR16528:SF2">
    <property type="entry name" value="GOLGI-ASSOCIATED PDZ AND COILED-COIL MOTIF-CONTAINING PROTEIN"/>
    <property type="match status" value="1"/>
</dbReference>
<dbReference type="eggNOG" id="KOG3528">
    <property type="taxonomic scope" value="Eukaryota"/>
</dbReference>
<proteinExistence type="predicted"/>
<dbReference type="GO" id="GO:0016020">
    <property type="term" value="C:membrane"/>
    <property type="evidence" value="ECO:0007669"/>
    <property type="project" value="TreeGrafter"/>
</dbReference>
<evidence type="ECO:0000313" key="3">
    <source>
        <dbReference type="Proteomes" id="UP000095282"/>
    </source>
</evidence>
<feature type="domain" description="PDZ" evidence="2">
    <location>
        <begin position="188"/>
        <end position="257"/>
    </location>
</feature>
<evidence type="ECO:0000313" key="4">
    <source>
        <dbReference type="WBParaSite" id="Csp11.Scaffold525.g3022.t1"/>
    </source>
</evidence>
<dbReference type="STRING" id="1561998.A0A1I7T6Z9"/>
<dbReference type="SMART" id="SM00228">
    <property type="entry name" value="PDZ"/>
    <property type="match status" value="1"/>
</dbReference>
<dbReference type="Proteomes" id="UP000095282">
    <property type="component" value="Unplaced"/>
</dbReference>
<accession>A0A1I7T6Z9</accession>
<evidence type="ECO:0000259" key="2">
    <source>
        <dbReference type="PROSITE" id="PS50106"/>
    </source>
</evidence>
<dbReference type="GO" id="GO:0044325">
    <property type="term" value="F:transmembrane transporter binding"/>
    <property type="evidence" value="ECO:0007669"/>
    <property type="project" value="TreeGrafter"/>
</dbReference>
<feature type="coiled-coil region" evidence="1">
    <location>
        <begin position="2"/>
        <end position="29"/>
    </location>
</feature>
<dbReference type="GO" id="GO:2000009">
    <property type="term" value="P:negative regulation of protein localization to cell surface"/>
    <property type="evidence" value="ECO:0007669"/>
    <property type="project" value="TreeGrafter"/>
</dbReference>
<keyword evidence="3" id="KW-1185">Reference proteome</keyword>
<dbReference type="Gene3D" id="2.30.42.10">
    <property type="match status" value="1"/>
</dbReference>
<dbReference type="PANTHER" id="PTHR16528">
    <property type="entry name" value="GOLGI-ASSOCIATED PDZ AND COILED-COIL MOTIF-CONTAINING"/>
    <property type="match status" value="1"/>
</dbReference>
<dbReference type="SUPFAM" id="SSF50156">
    <property type="entry name" value="PDZ domain-like"/>
    <property type="match status" value="1"/>
</dbReference>
<dbReference type="InterPro" id="IPR001478">
    <property type="entry name" value="PDZ"/>
</dbReference>
<sequence length="285" mass="32671">MIVKEESDKERAIEERDEAIAELVSLHAKAVAHDEVIEQFHWLLTADNQRNHTDLTSQLIFDKMTEEVRDNMSKIQDYSVLKAKYNVEKRRAERLSLHINYLSQSNVMHLLAARFYAMELAASRQMLDLVQKAPTIDLAVKSKLWDDLDKQNQVLRRKTLLIVNRINSDDRTDAAFENGDDWQSPPRVVILMKDHINQGLGLEISGGAETFRPILVTNKMRRSMADDEQLRINDRILAIDGTFVTNTTTHAEAMELLTTGASNNFIALIVSQFDPTKYNMAHSRH</sequence>
<evidence type="ECO:0000256" key="1">
    <source>
        <dbReference type="SAM" id="Coils"/>
    </source>
</evidence>
<organism evidence="3 4">
    <name type="scientific">Caenorhabditis tropicalis</name>
    <dbReference type="NCBI Taxonomy" id="1561998"/>
    <lineage>
        <taxon>Eukaryota</taxon>
        <taxon>Metazoa</taxon>
        <taxon>Ecdysozoa</taxon>
        <taxon>Nematoda</taxon>
        <taxon>Chromadorea</taxon>
        <taxon>Rhabditida</taxon>
        <taxon>Rhabditina</taxon>
        <taxon>Rhabditomorpha</taxon>
        <taxon>Rhabditoidea</taxon>
        <taxon>Rhabditidae</taxon>
        <taxon>Peloderinae</taxon>
        <taxon>Caenorhabditis</taxon>
    </lineage>
</organism>